<sequence length="103" mass="11571">MFPNAISISKHAAEISTNPANHSVELFYCYFIPNFIIAPTSGKRFATKDSTTHQPLRGRNWMQISERMLRSNERSFSRRASCDSAVGNGITVSEPCFSFCVFS</sequence>
<keyword evidence="2" id="KW-1185">Reference proteome</keyword>
<dbReference type="AlphaFoldDB" id="A0AAV4W2V4"/>
<dbReference type="EMBL" id="BPLR01015450">
    <property type="protein sequence ID" value="GIY76219.1"/>
    <property type="molecule type" value="Genomic_DNA"/>
</dbReference>
<comment type="caution">
    <text evidence="1">The sequence shown here is derived from an EMBL/GenBank/DDBJ whole genome shotgun (WGS) entry which is preliminary data.</text>
</comment>
<organism evidence="1 2">
    <name type="scientific">Caerostris extrusa</name>
    <name type="common">Bark spider</name>
    <name type="synonym">Caerostris bankana</name>
    <dbReference type="NCBI Taxonomy" id="172846"/>
    <lineage>
        <taxon>Eukaryota</taxon>
        <taxon>Metazoa</taxon>
        <taxon>Ecdysozoa</taxon>
        <taxon>Arthropoda</taxon>
        <taxon>Chelicerata</taxon>
        <taxon>Arachnida</taxon>
        <taxon>Araneae</taxon>
        <taxon>Araneomorphae</taxon>
        <taxon>Entelegynae</taxon>
        <taxon>Araneoidea</taxon>
        <taxon>Araneidae</taxon>
        <taxon>Caerostris</taxon>
    </lineage>
</organism>
<gene>
    <name evidence="1" type="ORF">CEXT_377111</name>
</gene>
<protein>
    <submittedName>
        <fullName evidence="1">Uncharacterized protein</fullName>
    </submittedName>
</protein>
<name>A0AAV4W2V4_CAEEX</name>
<evidence type="ECO:0000313" key="1">
    <source>
        <dbReference type="EMBL" id="GIY76219.1"/>
    </source>
</evidence>
<evidence type="ECO:0000313" key="2">
    <source>
        <dbReference type="Proteomes" id="UP001054945"/>
    </source>
</evidence>
<reference evidence="1 2" key="1">
    <citation type="submission" date="2021-06" db="EMBL/GenBank/DDBJ databases">
        <title>Caerostris extrusa draft genome.</title>
        <authorList>
            <person name="Kono N."/>
            <person name="Arakawa K."/>
        </authorList>
    </citation>
    <scope>NUCLEOTIDE SEQUENCE [LARGE SCALE GENOMIC DNA]</scope>
</reference>
<proteinExistence type="predicted"/>
<dbReference type="Proteomes" id="UP001054945">
    <property type="component" value="Unassembled WGS sequence"/>
</dbReference>
<accession>A0AAV4W2V4</accession>